<accession>A0A9P9AUV0</accession>
<proteinExistence type="predicted"/>
<reference evidence="1 2" key="1">
    <citation type="journal article" date="2021" name="Nat. Commun.">
        <title>Genetic determinants of endophytism in the Arabidopsis root mycobiome.</title>
        <authorList>
            <person name="Mesny F."/>
            <person name="Miyauchi S."/>
            <person name="Thiergart T."/>
            <person name="Pickel B."/>
            <person name="Atanasova L."/>
            <person name="Karlsson M."/>
            <person name="Huettel B."/>
            <person name="Barry K.W."/>
            <person name="Haridas S."/>
            <person name="Chen C."/>
            <person name="Bauer D."/>
            <person name="Andreopoulos W."/>
            <person name="Pangilinan J."/>
            <person name="LaButti K."/>
            <person name="Riley R."/>
            <person name="Lipzen A."/>
            <person name="Clum A."/>
            <person name="Drula E."/>
            <person name="Henrissat B."/>
            <person name="Kohler A."/>
            <person name="Grigoriev I.V."/>
            <person name="Martin F.M."/>
            <person name="Hacquard S."/>
        </authorList>
    </citation>
    <scope>NUCLEOTIDE SEQUENCE [LARGE SCALE GENOMIC DNA]</scope>
    <source>
        <strain evidence="1 2">MPI-CAGE-CH-0241</strain>
    </source>
</reference>
<protein>
    <submittedName>
        <fullName evidence="1">Uncharacterized protein</fullName>
    </submittedName>
</protein>
<keyword evidence="2" id="KW-1185">Reference proteome</keyword>
<gene>
    <name evidence="1" type="ORF">B0T10DRAFT_172355</name>
</gene>
<evidence type="ECO:0000313" key="1">
    <source>
        <dbReference type="EMBL" id="KAH6897055.1"/>
    </source>
</evidence>
<evidence type="ECO:0000313" key="2">
    <source>
        <dbReference type="Proteomes" id="UP000777438"/>
    </source>
</evidence>
<organism evidence="1 2">
    <name type="scientific">Thelonectria olida</name>
    <dbReference type="NCBI Taxonomy" id="1576542"/>
    <lineage>
        <taxon>Eukaryota</taxon>
        <taxon>Fungi</taxon>
        <taxon>Dikarya</taxon>
        <taxon>Ascomycota</taxon>
        <taxon>Pezizomycotina</taxon>
        <taxon>Sordariomycetes</taxon>
        <taxon>Hypocreomycetidae</taxon>
        <taxon>Hypocreales</taxon>
        <taxon>Nectriaceae</taxon>
        <taxon>Thelonectria</taxon>
    </lineage>
</organism>
<dbReference type="Proteomes" id="UP000777438">
    <property type="component" value="Unassembled WGS sequence"/>
</dbReference>
<dbReference type="EMBL" id="JAGPYM010000003">
    <property type="protein sequence ID" value="KAH6897055.1"/>
    <property type="molecule type" value="Genomic_DNA"/>
</dbReference>
<sequence>MEIRAKLRGSCFRGGRLTFSLGHPLSSFVRIGCMLRVRCVFVPQACLSSITLASSPRYVSAHLTHKSVARVKTRSRNECVLAHRLARQEPQESLIPLISGVVTVDPDAIQDQPQSNDWHITQEKERKKVGQRVRCSHVGPEMVSAAKGFVRMSPQRIPILNPSYPIRTDVCREEF</sequence>
<name>A0A9P9AUV0_9HYPO</name>
<dbReference type="AlphaFoldDB" id="A0A9P9AUV0"/>
<comment type="caution">
    <text evidence="1">The sequence shown here is derived from an EMBL/GenBank/DDBJ whole genome shotgun (WGS) entry which is preliminary data.</text>
</comment>